<reference evidence="2 3" key="1">
    <citation type="submission" date="2018-11" db="EMBL/GenBank/DDBJ databases">
        <authorList>
            <person name="Kleinhagauer T."/>
            <person name="Glaeser S.P."/>
            <person name="Spergser J."/>
            <person name="Ruckert C."/>
            <person name="Kaempfer P."/>
            <person name="Busse H.-J."/>
        </authorList>
    </citation>
    <scope>NUCLEOTIDE SEQUENCE [LARGE SCALE GENOMIC DNA]</scope>
    <source>
        <strain evidence="2 3">200CH</strain>
    </source>
</reference>
<gene>
    <name evidence="2" type="ORF">CCHOA_08180</name>
</gene>
<evidence type="ECO:0000313" key="3">
    <source>
        <dbReference type="Proteomes" id="UP000269019"/>
    </source>
</evidence>
<sequence>MTAGQLRSDTTRESGGTARSFYALSNEIYSGAETR</sequence>
<protein>
    <submittedName>
        <fullName evidence="2">Uncharacterized protein</fullName>
    </submittedName>
</protein>
<evidence type="ECO:0000313" key="2">
    <source>
        <dbReference type="EMBL" id="AZA14027.1"/>
    </source>
</evidence>
<name>A0A3G6J7J6_9CORY</name>
<evidence type="ECO:0000256" key="1">
    <source>
        <dbReference type="SAM" id="MobiDB-lite"/>
    </source>
</evidence>
<keyword evidence="3" id="KW-1185">Reference proteome</keyword>
<dbReference type="Proteomes" id="UP000269019">
    <property type="component" value="Chromosome"/>
</dbReference>
<dbReference type="EMBL" id="CP033896">
    <property type="protein sequence ID" value="AZA14027.1"/>
    <property type="molecule type" value="Genomic_DNA"/>
</dbReference>
<proteinExistence type="predicted"/>
<feature type="region of interest" description="Disordered" evidence="1">
    <location>
        <begin position="1"/>
        <end position="20"/>
    </location>
</feature>
<organism evidence="2 3">
    <name type="scientific">Corynebacterium choanae</name>
    <dbReference type="NCBI Taxonomy" id="1862358"/>
    <lineage>
        <taxon>Bacteria</taxon>
        <taxon>Bacillati</taxon>
        <taxon>Actinomycetota</taxon>
        <taxon>Actinomycetes</taxon>
        <taxon>Mycobacteriales</taxon>
        <taxon>Corynebacteriaceae</taxon>
        <taxon>Corynebacterium</taxon>
    </lineage>
</organism>
<dbReference type="KEGG" id="ccho:CCHOA_08180"/>
<accession>A0A3G6J7J6</accession>
<dbReference type="AlphaFoldDB" id="A0A3G6J7J6"/>